<evidence type="ECO:0000259" key="5">
    <source>
        <dbReference type="Pfam" id="PF09423"/>
    </source>
</evidence>
<dbReference type="CDD" id="cd07389">
    <property type="entry name" value="MPP_PhoD"/>
    <property type="match status" value="1"/>
</dbReference>
<dbReference type="Pfam" id="PF09423">
    <property type="entry name" value="PhoD"/>
    <property type="match status" value="1"/>
</dbReference>
<evidence type="ECO:0000313" key="6">
    <source>
        <dbReference type="EMBL" id="EJP68712.1"/>
    </source>
</evidence>
<proteinExistence type="predicted"/>
<dbReference type="InterPro" id="IPR002938">
    <property type="entry name" value="FAD-bd"/>
</dbReference>
<dbReference type="InterPro" id="IPR036188">
    <property type="entry name" value="FAD/NAD-bd_sf"/>
</dbReference>
<dbReference type="InterPro" id="IPR038607">
    <property type="entry name" value="PhoD-like_sf"/>
</dbReference>
<evidence type="ECO:0000256" key="3">
    <source>
        <dbReference type="ARBA" id="ARBA00023002"/>
    </source>
</evidence>
<dbReference type="Gene3D" id="3.50.50.60">
    <property type="entry name" value="FAD/NAD(P)-binding domain"/>
    <property type="match status" value="1"/>
</dbReference>
<organism evidence="6 7">
    <name type="scientific">Beauveria bassiana (strain ARSEF 2860)</name>
    <name type="common">White muscardine disease fungus</name>
    <name type="synonym">Tritirachium shiotae</name>
    <dbReference type="NCBI Taxonomy" id="655819"/>
    <lineage>
        <taxon>Eukaryota</taxon>
        <taxon>Fungi</taxon>
        <taxon>Dikarya</taxon>
        <taxon>Ascomycota</taxon>
        <taxon>Pezizomycotina</taxon>
        <taxon>Sordariomycetes</taxon>
        <taxon>Hypocreomycetidae</taxon>
        <taxon>Hypocreales</taxon>
        <taxon>Cordycipitaceae</taxon>
        <taxon>Beauveria</taxon>
    </lineage>
</organism>
<dbReference type="HOGENOM" id="CLU_288682_0_0_1"/>
<dbReference type="InParanoid" id="J4USQ0"/>
<dbReference type="OrthoDB" id="2100241at2759"/>
<dbReference type="Gene3D" id="3.30.9.10">
    <property type="entry name" value="D-Amino Acid Oxidase, subunit A, domain 2"/>
    <property type="match status" value="1"/>
</dbReference>
<feature type="domain" description="PhoD-like phosphatase metallophosphatase" evidence="5">
    <location>
        <begin position="735"/>
        <end position="997"/>
    </location>
</feature>
<dbReference type="STRING" id="655819.J4USQ0"/>
<dbReference type="Proteomes" id="UP000002762">
    <property type="component" value="Unassembled WGS sequence"/>
</dbReference>
<dbReference type="PANTHER" id="PTHR46865">
    <property type="entry name" value="OXIDOREDUCTASE-RELATED"/>
    <property type="match status" value="1"/>
</dbReference>
<dbReference type="SUPFAM" id="SSF51905">
    <property type="entry name" value="FAD/NAD(P)-binding domain"/>
    <property type="match status" value="1"/>
</dbReference>
<dbReference type="RefSeq" id="XP_008596033.1">
    <property type="nucleotide sequence ID" value="XM_008597811.1"/>
</dbReference>
<dbReference type="SUPFAM" id="SSF56300">
    <property type="entry name" value="Metallo-dependent phosphatases"/>
    <property type="match status" value="1"/>
</dbReference>
<evidence type="ECO:0000259" key="4">
    <source>
        <dbReference type="Pfam" id="PF01494"/>
    </source>
</evidence>
<dbReference type="PRINTS" id="PR00420">
    <property type="entry name" value="RNGMNOXGNASE"/>
</dbReference>
<evidence type="ECO:0000256" key="1">
    <source>
        <dbReference type="ARBA" id="ARBA00022630"/>
    </source>
</evidence>
<name>J4USQ0_BEAB2</name>
<dbReference type="InterPro" id="IPR029052">
    <property type="entry name" value="Metallo-depent_PP-like"/>
</dbReference>
<dbReference type="PANTHER" id="PTHR46865:SF7">
    <property type="entry name" value="MONOOXYGENASE, PUTATIVE (AFU_ORTHOLOGUE AFUA_8G07040)-RELATED"/>
    <property type="match status" value="1"/>
</dbReference>
<feature type="domain" description="FAD-binding" evidence="4">
    <location>
        <begin position="2"/>
        <end position="359"/>
    </location>
</feature>
<protein>
    <submittedName>
        <fullName evidence="6">PhoD-like phosphatase</fullName>
    </submittedName>
</protein>
<dbReference type="GeneID" id="19885726"/>
<keyword evidence="3" id="KW-0560">Oxidoreductase</keyword>
<evidence type="ECO:0000313" key="7">
    <source>
        <dbReference type="Proteomes" id="UP000002762"/>
    </source>
</evidence>
<dbReference type="GO" id="GO:0016491">
    <property type="term" value="F:oxidoreductase activity"/>
    <property type="evidence" value="ECO:0007669"/>
    <property type="project" value="UniProtKB-KW"/>
</dbReference>
<reference evidence="6 7" key="1">
    <citation type="journal article" date="2012" name="Sci. Rep.">
        <title>Genomic perspectives on the evolution of fungal entomopathogenicity in Beauveria bassiana.</title>
        <authorList>
            <person name="Xiao G."/>
            <person name="Ying S.H."/>
            <person name="Zheng P."/>
            <person name="Wang Z.L."/>
            <person name="Zhang S."/>
            <person name="Xie X.Q."/>
            <person name="Shang Y."/>
            <person name="St Leger R.J."/>
            <person name="Zhao G.P."/>
            <person name="Wang C."/>
            <person name="Feng M.G."/>
        </authorList>
    </citation>
    <scope>NUCLEOTIDE SEQUENCE [LARGE SCALE GENOMIC DNA]</scope>
    <source>
        <strain evidence="6 7">ARSEF 2860</strain>
    </source>
</reference>
<keyword evidence="1" id="KW-0285">Flavoprotein</keyword>
<dbReference type="InterPro" id="IPR018946">
    <property type="entry name" value="PhoD-like_MPP"/>
</dbReference>
<accession>J4USQ0</accession>
<sequence length="1064" mass="119887">MKVIIAGAGVAGPAIAFWLVKDGHEVTLVERFPSLRTAGLQVDLRNEAIEVVRRMGLLQTVRDRSVPEMGTIIVDSKGQEDIVQRKLHTETESGVQGKTSAYEIMRRDLIEILYDATKENVTYRFGLSVDHYRNIEGDENNEEGPKTDKVEVTLSDGSKEMYDLLIAADGQGSRIRKHMFFYRPEDDQSRWLGVFSAYFTLPRRDYDTSFCRMYHATERRLAMTRWHKEDQGQVYLMAMSNTERFRRALDRDVASQKDAFAAVFKGMGWQEERILAALTDAEDFYADEMLQRRSTVWSHGRVVLLGDSAYCASPIAGVGSSMALIGAYVLAGELASHGERDVAAALASYDATMRPLVDQSQRLPKRSLQAWLPLSTWSIKRLHVKEWVRSKGRGAQPWAKKVRDQRWLLPDYPEMCWRSRSAAWASLPSTARSSLTEDSRSRSFWSPGAYSATSSVGDDIWLPSYELRKEERTERLDRFPAHFPTVVFAAFAIYLPAFLATYRAGPELEVVDDKIDVVVKETTITPSDDNGASAVVADEVDVEEKVLLREKPVSKWKILAYGAPSSSHQLSSILTFLINGILVALTADALFRARILYPVDDISFVRLGYISNSEAKMLLREPDQAKMPVTVETRIADPQPPFEDPIWRLAGGLESTTSETDFTGIVNIPLSSKHTRWYEYRTSNNHTGRFLSAPRPGQLSDETDGKFTFLSTSCILPRFPYNPLDHALAIPGLRHLADKLPSLGAQFMLFLGDFIYIDVPSRFGKSIDEYRMQYRQVYASPDWAPVGQNLSWIHVLDDHEISNDWDANNSGVYQAAVQPWATYQANVNPPKALRAGSNSAQRQGATWYTFAQGPASFFLMDTRSYRSPNKVPFEDEEKTMLGAEQLEDFLAWLARPEPRGIRWKIVASSVPFTKNWPVNVRDTWGGFLVERRKVLEAMWDAGARGLGVLILSGDRHEFAATKFPPPADSKWPASAAVHEISTSPLNQFASPFPTYRQTDDEDVELKYIPSGSSKFGAYTIENFDGESLLQYQLFVDGKEAWNTTLVAAKPAGGTSRSFWDFLKF</sequence>
<dbReference type="Pfam" id="PF01494">
    <property type="entry name" value="FAD_binding_3"/>
    <property type="match status" value="1"/>
</dbReference>
<keyword evidence="2" id="KW-0274">FAD</keyword>
<evidence type="ECO:0000256" key="2">
    <source>
        <dbReference type="ARBA" id="ARBA00022827"/>
    </source>
</evidence>
<dbReference type="Gene3D" id="3.60.21.70">
    <property type="entry name" value="PhoD-like phosphatase"/>
    <property type="match status" value="1"/>
</dbReference>
<dbReference type="GO" id="GO:0071949">
    <property type="term" value="F:FAD binding"/>
    <property type="evidence" value="ECO:0007669"/>
    <property type="project" value="InterPro"/>
</dbReference>
<dbReference type="EMBL" id="JH725154">
    <property type="protein sequence ID" value="EJP68712.1"/>
    <property type="molecule type" value="Genomic_DNA"/>
</dbReference>
<gene>
    <name evidence="6" type="ORF">BBA_02714</name>
</gene>
<keyword evidence="7" id="KW-1185">Reference proteome</keyword>
<dbReference type="AlphaFoldDB" id="J4USQ0"/>
<dbReference type="InterPro" id="IPR051704">
    <property type="entry name" value="FAD_aromatic-hydroxylase"/>
</dbReference>